<dbReference type="STRING" id="747525.W4JX84"/>
<dbReference type="PANTHER" id="PTHR24305:SF166">
    <property type="entry name" value="CYTOCHROME P450 12A4, MITOCHONDRIAL-RELATED"/>
    <property type="match status" value="1"/>
</dbReference>
<accession>W4JX84</accession>
<evidence type="ECO:0000256" key="1">
    <source>
        <dbReference type="ARBA" id="ARBA00001971"/>
    </source>
</evidence>
<comment type="pathway">
    <text evidence="2">Secondary metabolite biosynthesis.</text>
</comment>
<dbReference type="EMBL" id="KI925462">
    <property type="protein sequence ID" value="ETW78172.1"/>
    <property type="molecule type" value="Genomic_DNA"/>
</dbReference>
<sequence length="562" mass="63269">MPSMSLQIPILALIGLVTSWLRRRFFVASSLSNLPGPPSPSWLRGHMDKLFHAQGWDFHLKDIVEYGTAVRLRGFLGEDVLYLTDPEGLRHILTRDHEDIYDEPPMIIERNKLLWGHGLLSSTGSAHRKQRHALNPAFSTSRLSDVLPIFYAITHKLEDRLVEILRFGPAEIDMLIWMSRVSLELIGQAGIGVSFDNLTTDSPPNKYMVAVKQLIPLAFPLQGFMRLIPYIVKLGSPRLRGFLAGIAPHPNIRKLKEIIYFLYETNSSVYRKRLDDLSKGDDAAKTMIGNGKDIISILIKENAALPQTERLTDDEIISTIGTLVFAGQDTTSVALSRILHTLALDQERQQKLRQELQQSLSHDYLFRDLVDLQYLDAVCKETLRVYIFASHTASSRVSKLAHSPGTLSINDVYSVLRSPRKDAVIPLCRPVRGKNGTPIEKVMVQAGTMVVVGAAAVNRDPLIWGPDAHLWRPERWLEPMLTSTTDARLPGVYSNIMSFMGGGRSCIGFRFAEMEIKVILLILIPRFKFEISDKNIVWKMFNFATPTVHDTPSLPLQVTYLG</sequence>
<evidence type="ECO:0000256" key="7">
    <source>
        <dbReference type="ARBA" id="ARBA00023004"/>
    </source>
</evidence>
<feature type="binding site" description="axial binding residue" evidence="9">
    <location>
        <position position="506"/>
    </location>
    <ligand>
        <name>heme</name>
        <dbReference type="ChEBI" id="CHEBI:30413"/>
    </ligand>
    <ligandPart>
        <name>Fe</name>
        <dbReference type="ChEBI" id="CHEBI:18248"/>
    </ligandPart>
</feature>
<dbReference type="InParanoid" id="W4JX84"/>
<dbReference type="Pfam" id="PF00067">
    <property type="entry name" value="p450"/>
    <property type="match status" value="2"/>
</dbReference>
<dbReference type="GeneID" id="20673687"/>
<dbReference type="SUPFAM" id="SSF48264">
    <property type="entry name" value="Cytochrome P450"/>
    <property type="match status" value="2"/>
</dbReference>
<comment type="cofactor">
    <cofactor evidence="1 9">
        <name>heme</name>
        <dbReference type="ChEBI" id="CHEBI:30413"/>
    </cofactor>
</comment>
<evidence type="ECO:0000256" key="6">
    <source>
        <dbReference type="ARBA" id="ARBA00023002"/>
    </source>
</evidence>
<evidence type="ECO:0000256" key="2">
    <source>
        <dbReference type="ARBA" id="ARBA00005179"/>
    </source>
</evidence>
<dbReference type="PRINTS" id="PR00385">
    <property type="entry name" value="P450"/>
</dbReference>
<keyword evidence="7 9" id="KW-0408">Iron</keyword>
<dbReference type="PRINTS" id="PR00463">
    <property type="entry name" value="EP450I"/>
</dbReference>
<proteinExistence type="inferred from homology"/>
<comment type="similarity">
    <text evidence="3">Belongs to the cytochrome P450 family.</text>
</comment>
<keyword evidence="8" id="KW-0503">Monooxygenase</keyword>
<dbReference type="InterPro" id="IPR036396">
    <property type="entry name" value="Cyt_P450_sf"/>
</dbReference>
<reference evidence="10 11" key="1">
    <citation type="journal article" date="2012" name="New Phytol.">
        <title>Insight into trade-off between wood decay and parasitism from the genome of a fungal forest pathogen.</title>
        <authorList>
            <person name="Olson A."/>
            <person name="Aerts A."/>
            <person name="Asiegbu F."/>
            <person name="Belbahri L."/>
            <person name="Bouzid O."/>
            <person name="Broberg A."/>
            <person name="Canback B."/>
            <person name="Coutinho P.M."/>
            <person name="Cullen D."/>
            <person name="Dalman K."/>
            <person name="Deflorio G."/>
            <person name="van Diepen L.T."/>
            <person name="Dunand C."/>
            <person name="Duplessis S."/>
            <person name="Durling M."/>
            <person name="Gonthier P."/>
            <person name="Grimwood J."/>
            <person name="Fossdal C.G."/>
            <person name="Hansson D."/>
            <person name="Henrissat B."/>
            <person name="Hietala A."/>
            <person name="Himmelstrand K."/>
            <person name="Hoffmeister D."/>
            <person name="Hogberg N."/>
            <person name="James T.Y."/>
            <person name="Karlsson M."/>
            <person name="Kohler A."/>
            <person name="Kues U."/>
            <person name="Lee Y.H."/>
            <person name="Lin Y.C."/>
            <person name="Lind M."/>
            <person name="Lindquist E."/>
            <person name="Lombard V."/>
            <person name="Lucas S."/>
            <person name="Lunden K."/>
            <person name="Morin E."/>
            <person name="Murat C."/>
            <person name="Park J."/>
            <person name="Raffaello T."/>
            <person name="Rouze P."/>
            <person name="Salamov A."/>
            <person name="Schmutz J."/>
            <person name="Solheim H."/>
            <person name="Stahlberg J."/>
            <person name="Velez H."/>
            <person name="de Vries R.P."/>
            <person name="Wiebenga A."/>
            <person name="Woodward S."/>
            <person name="Yakovlev I."/>
            <person name="Garbelotto M."/>
            <person name="Martin F."/>
            <person name="Grigoriev I.V."/>
            <person name="Stenlid J."/>
        </authorList>
    </citation>
    <scope>NUCLEOTIDE SEQUENCE [LARGE SCALE GENOMIC DNA]</scope>
    <source>
        <strain evidence="10 11">TC 32-1</strain>
    </source>
</reference>
<dbReference type="Proteomes" id="UP000030671">
    <property type="component" value="Unassembled WGS sequence"/>
</dbReference>
<keyword evidence="11" id="KW-1185">Reference proteome</keyword>
<dbReference type="AlphaFoldDB" id="W4JX84"/>
<name>W4JX84_HETIT</name>
<evidence type="ECO:0000313" key="11">
    <source>
        <dbReference type="Proteomes" id="UP000030671"/>
    </source>
</evidence>
<dbReference type="KEGG" id="hir:HETIRDRAFT_420958"/>
<protein>
    <recommendedName>
        <fullName evidence="12">Cytochrome P450</fullName>
    </recommendedName>
</protein>
<keyword evidence="5 9" id="KW-0479">Metal-binding</keyword>
<dbReference type="InterPro" id="IPR002401">
    <property type="entry name" value="Cyt_P450_E_grp-I"/>
</dbReference>
<keyword evidence="6" id="KW-0560">Oxidoreductase</keyword>
<organism evidence="10 11">
    <name type="scientific">Heterobasidion irregulare (strain TC 32-1)</name>
    <dbReference type="NCBI Taxonomy" id="747525"/>
    <lineage>
        <taxon>Eukaryota</taxon>
        <taxon>Fungi</taxon>
        <taxon>Dikarya</taxon>
        <taxon>Basidiomycota</taxon>
        <taxon>Agaricomycotina</taxon>
        <taxon>Agaricomycetes</taxon>
        <taxon>Russulales</taxon>
        <taxon>Bondarzewiaceae</taxon>
        <taxon>Heterobasidion</taxon>
        <taxon>Heterobasidion annosum species complex</taxon>
    </lineage>
</organism>
<evidence type="ECO:0000256" key="8">
    <source>
        <dbReference type="ARBA" id="ARBA00023033"/>
    </source>
</evidence>
<evidence type="ECO:0000256" key="3">
    <source>
        <dbReference type="ARBA" id="ARBA00010617"/>
    </source>
</evidence>
<dbReference type="GO" id="GO:0004497">
    <property type="term" value="F:monooxygenase activity"/>
    <property type="evidence" value="ECO:0007669"/>
    <property type="project" value="UniProtKB-KW"/>
</dbReference>
<dbReference type="HOGENOM" id="CLU_001570_5_11_1"/>
<dbReference type="GO" id="GO:0005506">
    <property type="term" value="F:iron ion binding"/>
    <property type="evidence" value="ECO:0007669"/>
    <property type="project" value="InterPro"/>
</dbReference>
<dbReference type="OrthoDB" id="1470350at2759"/>
<keyword evidence="4 9" id="KW-0349">Heme</keyword>
<dbReference type="RefSeq" id="XP_009550167.1">
    <property type="nucleotide sequence ID" value="XM_009551872.1"/>
</dbReference>
<evidence type="ECO:0000256" key="9">
    <source>
        <dbReference type="PIRSR" id="PIRSR602401-1"/>
    </source>
</evidence>
<gene>
    <name evidence="10" type="ORF">HETIRDRAFT_420958</name>
</gene>
<dbReference type="PANTHER" id="PTHR24305">
    <property type="entry name" value="CYTOCHROME P450"/>
    <property type="match status" value="1"/>
</dbReference>
<dbReference type="eggNOG" id="KOG0157">
    <property type="taxonomic scope" value="Eukaryota"/>
</dbReference>
<dbReference type="InterPro" id="IPR050121">
    <property type="entry name" value="Cytochrome_P450_monoxygenase"/>
</dbReference>
<evidence type="ECO:0000256" key="5">
    <source>
        <dbReference type="ARBA" id="ARBA00022723"/>
    </source>
</evidence>
<dbReference type="GO" id="GO:0020037">
    <property type="term" value="F:heme binding"/>
    <property type="evidence" value="ECO:0007669"/>
    <property type="project" value="InterPro"/>
</dbReference>
<dbReference type="GO" id="GO:0016705">
    <property type="term" value="F:oxidoreductase activity, acting on paired donors, with incorporation or reduction of molecular oxygen"/>
    <property type="evidence" value="ECO:0007669"/>
    <property type="project" value="InterPro"/>
</dbReference>
<evidence type="ECO:0000313" key="10">
    <source>
        <dbReference type="EMBL" id="ETW78172.1"/>
    </source>
</evidence>
<evidence type="ECO:0008006" key="12">
    <source>
        <dbReference type="Google" id="ProtNLM"/>
    </source>
</evidence>
<dbReference type="Gene3D" id="1.10.630.10">
    <property type="entry name" value="Cytochrome P450"/>
    <property type="match status" value="1"/>
</dbReference>
<dbReference type="InterPro" id="IPR001128">
    <property type="entry name" value="Cyt_P450"/>
</dbReference>
<evidence type="ECO:0000256" key="4">
    <source>
        <dbReference type="ARBA" id="ARBA00022617"/>
    </source>
</evidence>